<sequence>MFDNFTSVWYSRREIPYIFARGGTTWQKPRKPSGRRYTIHRSMLPTSRQTRSSSIASWPFILKSSRHTKVFLPSTIRRPSRPWRNSRIQRSPTPIQSCHSPISRQISLLCSDALLSMPRSARLAPSSPLSKHGEHGSRNTKPNKRRRARGGRSGCGHQSRPDHGRSQLPSTQAFGASVVPVLSCSKSGPARAGPGSNYTRSVAISLMVI</sequence>
<feature type="region of interest" description="Disordered" evidence="1">
    <location>
        <begin position="121"/>
        <end position="170"/>
    </location>
</feature>
<dbReference type="EMBL" id="ADVG01000002">
    <property type="protein sequence ID" value="EFH86047.1"/>
    <property type="molecule type" value="Genomic_DNA"/>
</dbReference>
<dbReference type="Proteomes" id="UP000004508">
    <property type="component" value="Unassembled WGS sequence"/>
</dbReference>
<proteinExistence type="predicted"/>
<evidence type="ECO:0000313" key="2">
    <source>
        <dbReference type="EMBL" id="EFH86047.1"/>
    </source>
</evidence>
<gene>
    <name evidence="2" type="ORF">Krac_7313</name>
</gene>
<comment type="caution">
    <text evidence="2">The sequence shown here is derived from an EMBL/GenBank/DDBJ whole genome shotgun (WGS) entry which is preliminary data.</text>
</comment>
<feature type="region of interest" description="Disordered" evidence="1">
    <location>
        <begin position="77"/>
        <end position="99"/>
    </location>
</feature>
<protein>
    <submittedName>
        <fullName evidence="2">Uncharacterized protein</fullName>
    </submittedName>
</protein>
<keyword evidence="3" id="KW-1185">Reference proteome</keyword>
<evidence type="ECO:0000256" key="1">
    <source>
        <dbReference type="SAM" id="MobiDB-lite"/>
    </source>
</evidence>
<dbReference type="AlphaFoldDB" id="D6TRX4"/>
<reference evidence="2 3" key="1">
    <citation type="journal article" date="2011" name="Stand. Genomic Sci.">
        <title>Non-contiguous finished genome sequence and contextual data of the filamentous soil bacterium Ktedonobacter racemifer type strain (SOSP1-21).</title>
        <authorList>
            <person name="Chang Y.J."/>
            <person name="Land M."/>
            <person name="Hauser L."/>
            <person name="Chertkov O."/>
            <person name="Del Rio T.G."/>
            <person name="Nolan M."/>
            <person name="Copeland A."/>
            <person name="Tice H."/>
            <person name="Cheng J.F."/>
            <person name="Lucas S."/>
            <person name="Han C."/>
            <person name="Goodwin L."/>
            <person name="Pitluck S."/>
            <person name="Ivanova N."/>
            <person name="Ovchinikova G."/>
            <person name="Pati A."/>
            <person name="Chen A."/>
            <person name="Palaniappan K."/>
            <person name="Mavromatis K."/>
            <person name="Liolios K."/>
            <person name="Brettin T."/>
            <person name="Fiebig A."/>
            <person name="Rohde M."/>
            <person name="Abt B."/>
            <person name="Goker M."/>
            <person name="Detter J.C."/>
            <person name="Woyke T."/>
            <person name="Bristow J."/>
            <person name="Eisen J.A."/>
            <person name="Markowitz V."/>
            <person name="Hugenholtz P."/>
            <person name="Kyrpides N.C."/>
            <person name="Klenk H.P."/>
            <person name="Lapidus A."/>
        </authorList>
    </citation>
    <scope>NUCLEOTIDE SEQUENCE [LARGE SCALE GENOMIC DNA]</scope>
    <source>
        <strain evidence="3">DSM 44963</strain>
    </source>
</reference>
<accession>D6TRX4</accession>
<feature type="compositionally biased region" description="Polar residues" evidence="1">
    <location>
        <begin position="86"/>
        <end position="99"/>
    </location>
</feature>
<name>D6TRX4_KTERA</name>
<dbReference type="InParanoid" id="D6TRX4"/>
<organism evidence="2 3">
    <name type="scientific">Ktedonobacter racemifer DSM 44963</name>
    <dbReference type="NCBI Taxonomy" id="485913"/>
    <lineage>
        <taxon>Bacteria</taxon>
        <taxon>Bacillati</taxon>
        <taxon>Chloroflexota</taxon>
        <taxon>Ktedonobacteria</taxon>
        <taxon>Ktedonobacterales</taxon>
        <taxon>Ktedonobacteraceae</taxon>
        <taxon>Ktedonobacter</taxon>
    </lineage>
</organism>
<feature type="compositionally biased region" description="Basic residues" evidence="1">
    <location>
        <begin position="141"/>
        <end position="150"/>
    </location>
</feature>
<evidence type="ECO:0000313" key="3">
    <source>
        <dbReference type="Proteomes" id="UP000004508"/>
    </source>
</evidence>